<dbReference type="GeneID" id="81356551"/>
<comment type="caution">
    <text evidence="2">The sequence shown here is derived from an EMBL/GenBank/DDBJ whole genome shotgun (WGS) entry which is preliminary data.</text>
</comment>
<organism evidence="2 3">
    <name type="scientific">Penicillium argentinense</name>
    <dbReference type="NCBI Taxonomy" id="1131581"/>
    <lineage>
        <taxon>Eukaryota</taxon>
        <taxon>Fungi</taxon>
        <taxon>Dikarya</taxon>
        <taxon>Ascomycota</taxon>
        <taxon>Pezizomycotina</taxon>
        <taxon>Eurotiomycetes</taxon>
        <taxon>Eurotiomycetidae</taxon>
        <taxon>Eurotiales</taxon>
        <taxon>Aspergillaceae</taxon>
        <taxon>Penicillium</taxon>
    </lineage>
</organism>
<dbReference type="Proteomes" id="UP001149074">
    <property type="component" value="Unassembled WGS sequence"/>
</dbReference>
<dbReference type="AlphaFoldDB" id="A0A9W9FDS3"/>
<protein>
    <submittedName>
        <fullName evidence="2">Uncharacterized protein</fullName>
    </submittedName>
</protein>
<feature type="region of interest" description="Disordered" evidence="1">
    <location>
        <begin position="136"/>
        <end position="156"/>
    </location>
</feature>
<gene>
    <name evidence="2" type="ORF">N7532_005078</name>
</gene>
<evidence type="ECO:0000313" key="3">
    <source>
        <dbReference type="Proteomes" id="UP001149074"/>
    </source>
</evidence>
<sequence>MSVTGSRFSASGVTAKDQIGMGDIAYHDLLTVVQVRVCLLETTATELVHELAGQHATELASLSKYRNGADNEFQPCDRHNNDSRQLTPDFVEIGVQNSGTASFGEEVEATRKQWRRRWSKLAQTYKGTRRRNRYNPGYLVAGGDGDEGGRAVDQPRSRPRAVIGGEEEQTGAVGFHFFLFDFANFLPSAAAAFPPGLAFHHRPQPPAYFPSFESQRSGEFSGSVRGIFIALISRPSATIIYFHGVLSRNLVWISTIDHTET</sequence>
<accession>A0A9W9FDS3</accession>
<dbReference type="EMBL" id="JAPQKI010000005">
    <property type="protein sequence ID" value="KAJ5098077.1"/>
    <property type="molecule type" value="Genomic_DNA"/>
</dbReference>
<evidence type="ECO:0000313" key="2">
    <source>
        <dbReference type="EMBL" id="KAJ5098077.1"/>
    </source>
</evidence>
<proteinExistence type="predicted"/>
<evidence type="ECO:0000256" key="1">
    <source>
        <dbReference type="SAM" id="MobiDB-lite"/>
    </source>
</evidence>
<name>A0A9W9FDS3_9EURO</name>
<dbReference type="RefSeq" id="XP_056473731.1">
    <property type="nucleotide sequence ID" value="XM_056617572.1"/>
</dbReference>
<reference evidence="2" key="2">
    <citation type="journal article" date="2023" name="IMA Fungus">
        <title>Comparative genomic study of the Penicillium genus elucidates a diverse pangenome and 15 lateral gene transfer events.</title>
        <authorList>
            <person name="Petersen C."/>
            <person name="Sorensen T."/>
            <person name="Nielsen M.R."/>
            <person name="Sondergaard T.E."/>
            <person name="Sorensen J.L."/>
            <person name="Fitzpatrick D.A."/>
            <person name="Frisvad J.C."/>
            <person name="Nielsen K.L."/>
        </authorList>
    </citation>
    <scope>NUCLEOTIDE SEQUENCE</scope>
    <source>
        <strain evidence="2">IBT 30761</strain>
    </source>
</reference>
<feature type="compositionally biased region" description="Basic and acidic residues" evidence="1">
    <location>
        <begin position="147"/>
        <end position="156"/>
    </location>
</feature>
<reference evidence="2" key="1">
    <citation type="submission" date="2022-11" db="EMBL/GenBank/DDBJ databases">
        <authorList>
            <person name="Petersen C."/>
        </authorList>
    </citation>
    <scope>NUCLEOTIDE SEQUENCE</scope>
    <source>
        <strain evidence="2">IBT 30761</strain>
    </source>
</reference>
<keyword evidence="3" id="KW-1185">Reference proteome</keyword>